<dbReference type="Pfam" id="PF00072">
    <property type="entry name" value="Response_reg"/>
    <property type="match status" value="1"/>
</dbReference>
<dbReference type="AlphaFoldDB" id="A0A1I1HTA2"/>
<dbReference type="Gene3D" id="3.40.50.2300">
    <property type="match status" value="1"/>
</dbReference>
<accession>A0A1I1HTA2</accession>
<dbReference type="SMART" id="SM00448">
    <property type="entry name" value="REC"/>
    <property type="match status" value="1"/>
</dbReference>
<feature type="domain" description="Response regulatory" evidence="3">
    <location>
        <begin position="5"/>
        <end position="123"/>
    </location>
</feature>
<dbReference type="RefSeq" id="WP_091962871.1">
    <property type="nucleotide sequence ID" value="NZ_FOLH01000004.1"/>
</dbReference>
<dbReference type="SUPFAM" id="SSF52172">
    <property type="entry name" value="CheY-like"/>
    <property type="match status" value="1"/>
</dbReference>
<keyword evidence="1 2" id="KW-0597">Phosphoprotein</keyword>
<evidence type="ECO:0000313" key="5">
    <source>
        <dbReference type="Proteomes" id="UP000199058"/>
    </source>
</evidence>
<protein>
    <submittedName>
        <fullName evidence="4">Response regulator receiver domain-containing protein</fullName>
    </submittedName>
</protein>
<gene>
    <name evidence="4" type="ORF">SAMN05660443_2009</name>
</gene>
<dbReference type="InterPro" id="IPR011006">
    <property type="entry name" value="CheY-like_superfamily"/>
</dbReference>
<sequence length="271" mass="30417">MKKIRLLTIDDDKFIRHLVLKTLRSQYSSFEVMEADNGRRGQAMLQRHSFDLVLCDWEMPEMNGLELLKWVRSEENLKDQPFILVTSLDSKDNVVQAVEAGVDDYIAKPFTPEQLFNKVMKQLIKSGRLTQEEAASLVRKERIAASGGAEVLAASKAPANKASKRQANSLKALLMQGEARAPAALRDLDRREALVLVKRSEVLPEIGSPVQLGLMTTDEDPPQKLSLKGYVASLQLAERNPNTDNLFVRVHFLKQDTETTEAFTQLLNSQA</sequence>
<organism evidence="4 5">
    <name type="scientific">Marinospirillum celere</name>
    <dbReference type="NCBI Taxonomy" id="1122252"/>
    <lineage>
        <taxon>Bacteria</taxon>
        <taxon>Pseudomonadati</taxon>
        <taxon>Pseudomonadota</taxon>
        <taxon>Gammaproteobacteria</taxon>
        <taxon>Oceanospirillales</taxon>
        <taxon>Oceanospirillaceae</taxon>
        <taxon>Marinospirillum</taxon>
    </lineage>
</organism>
<dbReference type="PANTHER" id="PTHR44591:SF3">
    <property type="entry name" value="RESPONSE REGULATORY DOMAIN-CONTAINING PROTEIN"/>
    <property type="match status" value="1"/>
</dbReference>
<evidence type="ECO:0000313" key="4">
    <source>
        <dbReference type="EMBL" id="SFC27091.1"/>
    </source>
</evidence>
<proteinExistence type="predicted"/>
<dbReference type="InterPro" id="IPR001789">
    <property type="entry name" value="Sig_transdc_resp-reg_receiver"/>
</dbReference>
<dbReference type="InterPro" id="IPR050595">
    <property type="entry name" value="Bact_response_regulator"/>
</dbReference>
<evidence type="ECO:0000256" key="2">
    <source>
        <dbReference type="PROSITE-ProRule" id="PRU00169"/>
    </source>
</evidence>
<feature type="modified residue" description="4-aspartylphosphate" evidence="2">
    <location>
        <position position="56"/>
    </location>
</feature>
<dbReference type="STRING" id="1122252.SAMN05660443_2009"/>
<dbReference type="GO" id="GO:0000160">
    <property type="term" value="P:phosphorelay signal transduction system"/>
    <property type="evidence" value="ECO:0007669"/>
    <property type="project" value="InterPro"/>
</dbReference>
<keyword evidence="5" id="KW-1185">Reference proteome</keyword>
<dbReference type="Proteomes" id="UP000199058">
    <property type="component" value="Unassembled WGS sequence"/>
</dbReference>
<dbReference type="PANTHER" id="PTHR44591">
    <property type="entry name" value="STRESS RESPONSE REGULATOR PROTEIN 1"/>
    <property type="match status" value="1"/>
</dbReference>
<dbReference type="OrthoDB" id="9800897at2"/>
<dbReference type="PROSITE" id="PS50110">
    <property type="entry name" value="RESPONSE_REGULATORY"/>
    <property type="match status" value="1"/>
</dbReference>
<dbReference type="EMBL" id="FOLH01000004">
    <property type="protein sequence ID" value="SFC27091.1"/>
    <property type="molecule type" value="Genomic_DNA"/>
</dbReference>
<evidence type="ECO:0000256" key="1">
    <source>
        <dbReference type="ARBA" id="ARBA00022553"/>
    </source>
</evidence>
<reference evidence="4 5" key="1">
    <citation type="submission" date="2016-10" db="EMBL/GenBank/DDBJ databases">
        <authorList>
            <person name="de Groot N.N."/>
        </authorList>
    </citation>
    <scope>NUCLEOTIDE SEQUENCE [LARGE SCALE GENOMIC DNA]</scope>
    <source>
        <strain evidence="4 5">DSM 18438</strain>
    </source>
</reference>
<evidence type="ECO:0000259" key="3">
    <source>
        <dbReference type="PROSITE" id="PS50110"/>
    </source>
</evidence>
<name>A0A1I1HTA2_9GAMM</name>